<dbReference type="EMBL" id="GISG01249101">
    <property type="protein sequence ID" value="MBA4670938.1"/>
    <property type="molecule type" value="Transcribed_RNA"/>
</dbReference>
<accession>A0A7C9AKS8</accession>
<name>A0A7C9AKS8_OPUST</name>
<evidence type="ECO:0000313" key="1">
    <source>
        <dbReference type="EMBL" id="MBA4670938.1"/>
    </source>
</evidence>
<protein>
    <submittedName>
        <fullName evidence="1">Uncharacterized protein</fullName>
    </submittedName>
</protein>
<organism evidence="1">
    <name type="scientific">Opuntia streptacantha</name>
    <name type="common">Prickly pear cactus</name>
    <name type="synonym">Opuntia cardona</name>
    <dbReference type="NCBI Taxonomy" id="393608"/>
    <lineage>
        <taxon>Eukaryota</taxon>
        <taxon>Viridiplantae</taxon>
        <taxon>Streptophyta</taxon>
        <taxon>Embryophyta</taxon>
        <taxon>Tracheophyta</taxon>
        <taxon>Spermatophyta</taxon>
        <taxon>Magnoliopsida</taxon>
        <taxon>eudicotyledons</taxon>
        <taxon>Gunneridae</taxon>
        <taxon>Pentapetalae</taxon>
        <taxon>Caryophyllales</taxon>
        <taxon>Cactineae</taxon>
        <taxon>Cactaceae</taxon>
        <taxon>Opuntioideae</taxon>
        <taxon>Opuntia</taxon>
    </lineage>
</organism>
<proteinExistence type="predicted"/>
<reference evidence="1" key="2">
    <citation type="submission" date="2020-07" db="EMBL/GenBank/DDBJ databases">
        <authorList>
            <person name="Vera ALvarez R."/>
            <person name="Arias-Moreno D.M."/>
            <person name="Jimenez-Jacinto V."/>
            <person name="Jimenez-Bremont J.F."/>
            <person name="Swaminathan K."/>
            <person name="Moose S.P."/>
            <person name="Guerrero-Gonzalez M.L."/>
            <person name="Marino-Ramirez L."/>
            <person name="Landsman D."/>
            <person name="Rodriguez-Kessler M."/>
            <person name="Delgado-Sanchez P."/>
        </authorList>
    </citation>
    <scope>NUCLEOTIDE SEQUENCE</scope>
    <source>
        <tissue evidence="1">Cladode</tissue>
    </source>
</reference>
<dbReference type="AlphaFoldDB" id="A0A7C9AKS8"/>
<sequence length="121" mass="14373">MGGDGGEFMDSGNDRWFLHLQHLLSGLEILPILRPVHPRHHLRLQGYRRQRRNPLRRALRRRRRLISPEVCWTLGRPRRRRRPVLPWLLPHVARRRRNHAASAGGCYVYLHVPRCSCSDLL</sequence>
<dbReference type="EMBL" id="GISG01249106">
    <property type="protein sequence ID" value="MBA4670941.1"/>
    <property type="molecule type" value="Transcribed_RNA"/>
</dbReference>
<reference evidence="1" key="1">
    <citation type="journal article" date="2013" name="J. Plant Res.">
        <title>Effect of fungi and light on seed germination of three Opuntia species from semiarid lands of central Mexico.</title>
        <authorList>
            <person name="Delgado-Sanchez P."/>
            <person name="Jimenez-Bremont J.F."/>
            <person name="Guerrero-Gonzalez Mde L."/>
            <person name="Flores J."/>
        </authorList>
    </citation>
    <scope>NUCLEOTIDE SEQUENCE</scope>
    <source>
        <tissue evidence="1">Cladode</tissue>
    </source>
</reference>